<keyword evidence="1" id="KW-0732">Signal</keyword>
<reference evidence="2 3" key="2">
    <citation type="journal article" date="2017" name="Genome Biol.">
        <title>New reference genome sequences of hot pepper reveal the massive evolution of plant disease-resistance genes by retroduplication.</title>
        <authorList>
            <person name="Kim S."/>
            <person name="Park J."/>
            <person name="Yeom S.I."/>
            <person name="Kim Y.M."/>
            <person name="Seo E."/>
            <person name="Kim K.T."/>
            <person name="Kim M.S."/>
            <person name="Lee J.M."/>
            <person name="Cheong K."/>
            <person name="Shin H.S."/>
            <person name="Kim S.B."/>
            <person name="Han K."/>
            <person name="Lee J."/>
            <person name="Park M."/>
            <person name="Lee H.A."/>
            <person name="Lee H.Y."/>
            <person name="Lee Y."/>
            <person name="Oh S."/>
            <person name="Lee J.H."/>
            <person name="Choi E."/>
            <person name="Choi E."/>
            <person name="Lee S.E."/>
            <person name="Jeon J."/>
            <person name="Kim H."/>
            <person name="Choi G."/>
            <person name="Song H."/>
            <person name="Lee J."/>
            <person name="Lee S.C."/>
            <person name="Kwon J.K."/>
            <person name="Lee H.Y."/>
            <person name="Koo N."/>
            <person name="Hong Y."/>
            <person name="Kim R.W."/>
            <person name="Kang W.H."/>
            <person name="Huh J.H."/>
            <person name="Kang B.C."/>
            <person name="Yang T.J."/>
            <person name="Lee Y.H."/>
            <person name="Bennetzen J.L."/>
            <person name="Choi D."/>
        </authorList>
    </citation>
    <scope>NUCLEOTIDE SEQUENCE [LARGE SCALE GENOMIC DNA]</scope>
    <source>
        <strain evidence="3">cv. CM334</strain>
    </source>
</reference>
<name>A0A2G2XX02_CAPAN</name>
<protein>
    <submittedName>
        <fullName evidence="2">Uncharacterized protein</fullName>
    </submittedName>
</protein>
<dbReference type="AlphaFoldDB" id="A0A2G2XX02"/>
<evidence type="ECO:0000313" key="3">
    <source>
        <dbReference type="Proteomes" id="UP000222542"/>
    </source>
</evidence>
<accession>A0A2G2XX02</accession>
<comment type="caution">
    <text evidence="2">The sequence shown here is derived from an EMBL/GenBank/DDBJ whole genome shotgun (WGS) entry which is preliminary data.</text>
</comment>
<feature type="signal peptide" evidence="1">
    <location>
        <begin position="1"/>
        <end position="29"/>
    </location>
</feature>
<keyword evidence="3" id="KW-1185">Reference proteome</keyword>
<dbReference type="Gramene" id="PHT62048">
    <property type="protein sequence ID" value="PHT62048"/>
    <property type="gene ID" value="T459_34115"/>
</dbReference>
<dbReference type="Proteomes" id="UP000222542">
    <property type="component" value="Unassembled WGS sequence"/>
</dbReference>
<evidence type="ECO:0000256" key="1">
    <source>
        <dbReference type="SAM" id="SignalP"/>
    </source>
</evidence>
<feature type="chain" id="PRO_5013821079" evidence="1">
    <location>
        <begin position="30"/>
        <end position="81"/>
    </location>
</feature>
<organism evidence="2 3">
    <name type="scientific">Capsicum annuum</name>
    <name type="common">Capsicum pepper</name>
    <dbReference type="NCBI Taxonomy" id="4072"/>
    <lineage>
        <taxon>Eukaryota</taxon>
        <taxon>Viridiplantae</taxon>
        <taxon>Streptophyta</taxon>
        <taxon>Embryophyta</taxon>
        <taxon>Tracheophyta</taxon>
        <taxon>Spermatophyta</taxon>
        <taxon>Magnoliopsida</taxon>
        <taxon>eudicotyledons</taxon>
        <taxon>Gunneridae</taxon>
        <taxon>Pentapetalae</taxon>
        <taxon>asterids</taxon>
        <taxon>lamiids</taxon>
        <taxon>Solanales</taxon>
        <taxon>Solanaceae</taxon>
        <taxon>Solanoideae</taxon>
        <taxon>Capsiceae</taxon>
        <taxon>Capsicum</taxon>
    </lineage>
</organism>
<evidence type="ECO:0000313" key="2">
    <source>
        <dbReference type="EMBL" id="PHT62048.1"/>
    </source>
</evidence>
<sequence length="81" mass="8650">MDSFGKVVLQPFGHTILLILTRTLSGVFADPYQDPDLHFHLRVTGGMQGAPAQAGAGAGVSPILALRRYPTETSTETKGRL</sequence>
<gene>
    <name evidence="2" type="ORF">T459_34115</name>
</gene>
<proteinExistence type="predicted"/>
<reference evidence="2 3" key="1">
    <citation type="journal article" date="2014" name="Nat. Genet.">
        <title>Genome sequence of the hot pepper provides insights into the evolution of pungency in Capsicum species.</title>
        <authorList>
            <person name="Kim S."/>
            <person name="Park M."/>
            <person name="Yeom S.I."/>
            <person name="Kim Y.M."/>
            <person name="Lee J.M."/>
            <person name="Lee H.A."/>
            <person name="Seo E."/>
            <person name="Choi J."/>
            <person name="Cheong K."/>
            <person name="Kim K.T."/>
            <person name="Jung K."/>
            <person name="Lee G.W."/>
            <person name="Oh S.K."/>
            <person name="Bae C."/>
            <person name="Kim S.B."/>
            <person name="Lee H.Y."/>
            <person name="Kim S.Y."/>
            <person name="Kim M.S."/>
            <person name="Kang B.C."/>
            <person name="Jo Y.D."/>
            <person name="Yang H.B."/>
            <person name="Jeong H.J."/>
            <person name="Kang W.H."/>
            <person name="Kwon J.K."/>
            <person name="Shin C."/>
            <person name="Lim J.Y."/>
            <person name="Park J.H."/>
            <person name="Huh J.H."/>
            <person name="Kim J.S."/>
            <person name="Kim B.D."/>
            <person name="Cohen O."/>
            <person name="Paran I."/>
            <person name="Suh M.C."/>
            <person name="Lee S.B."/>
            <person name="Kim Y.K."/>
            <person name="Shin Y."/>
            <person name="Noh S.J."/>
            <person name="Park J."/>
            <person name="Seo Y.S."/>
            <person name="Kwon S.Y."/>
            <person name="Kim H.A."/>
            <person name="Park J.M."/>
            <person name="Kim H.J."/>
            <person name="Choi S.B."/>
            <person name="Bosland P.W."/>
            <person name="Reeves G."/>
            <person name="Jo S.H."/>
            <person name="Lee B.W."/>
            <person name="Cho H.T."/>
            <person name="Choi H.S."/>
            <person name="Lee M.S."/>
            <person name="Yu Y."/>
            <person name="Do Choi Y."/>
            <person name="Park B.S."/>
            <person name="van Deynze A."/>
            <person name="Ashrafi H."/>
            <person name="Hill T."/>
            <person name="Kim W.T."/>
            <person name="Pai H.S."/>
            <person name="Ahn H.K."/>
            <person name="Yeam I."/>
            <person name="Giovannoni J.J."/>
            <person name="Rose J.K."/>
            <person name="Sorensen I."/>
            <person name="Lee S.J."/>
            <person name="Kim R.W."/>
            <person name="Choi I.Y."/>
            <person name="Choi B.S."/>
            <person name="Lim J.S."/>
            <person name="Lee Y.H."/>
            <person name="Choi D."/>
        </authorList>
    </citation>
    <scope>NUCLEOTIDE SEQUENCE [LARGE SCALE GENOMIC DNA]</scope>
    <source>
        <strain evidence="3">cv. CM334</strain>
    </source>
</reference>
<dbReference type="EMBL" id="AYRZ02000101">
    <property type="protein sequence ID" value="PHT62048.1"/>
    <property type="molecule type" value="Genomic_DNA"/>
</dbReference>